<dbReference type="AlphaFoldDB" id="A0A834VYG9"/>
<proteinExistence type="predicted"/>
<reference evidence="1" key="1">
    <citation type="submission" date="2020-09" db="EMBL/GenBank/DDBJ databases">
        <title>Genome-Enabled Discovery of Anthraquinone Biosynthesis in Senna tora.</title>
        <authorList>
            <person name="Kang S.-H."/>
            <person name="Pandey R.P."/>
            <person name="Lee C.-M."/>
            <person name="Sim J.-S."/>
            <person name="Jeong J.-T."/>
            <person name="Choi B.-S."/>
            <person name="Jung M."/>
            <person name="Ginzburg D."/>
            <person name="Zhao K."/>
            <person name="Won S.Y."/>
            <person name="Oh T.-J."/>
            <person name="Yu Y."/>
            <person name="Kim N.-H."/>
            <person name="Lee O.R."/>
            <person name="Lee T.-H."/>
            <person name="Bashyal P."/>
            <person name="Kim T.-S."/>
            <person name="Lee W.-H."/>
            <person name="Kawkins C."/>
            <person name="Kim C.-K."/>
            <person name="Kim J.S."/>
            <person name="Ahn B.O."/>
            <person name="Rhee S.Y."/>
            <person name="Sohng J.K."/>
        </authorList>
    </citation>
    <scope>NUCLEOTIDE SEQUENCE</scope>
    <source>
        <tissue evidence="1">Leaf</tissue>
    </source>
</reference>
<sequence>MREYDNSGNVELREYLFKLRRKELKSRGVNLQLRAQVRELKHTLPHHCDSSQYHLN</sequence>
<comment type="caution">
    <text evidence="1">The sequence shown here is derived from an EMBL/GenBank/DDBJ whole genome shotgun (WGS) entry which is preliminary data.</text>
</comment>
<protein>
    <submittedName>
        <fullName evidence="1">Uncharacterized protein</fullName>
    </submittedName>
</protein>
<evidence type="ECO:0000313" key="1">
    <source>
        <dbReference type="EMBL" id="KAF7802012.1"/>
    </source>
</evidence>
<accession>A0A834VYG9</accession>
<dbReference type="EMBL" id="JAAIUW010000013">
    <property type="protein sequence ID" value="KAF7802012.1"/>
    <property type="molecule type" value="Genomic_DNA"/>
</dbReference>
<evidence type="ECO:0000313" key="2">
    <source>
        <dbReference type="Proteomes" id="UP000634136"/>
    </source>
</evidence>
<gene>
    <name evidence="1" type="ORF">G2W53_041123</name>
</gene>
<name>A0A834VYG9_9FABA</name>
<organism evidence="1 2">
    <name type="scientific">Senna tora</name>
    <dbReference type="NCBI Taxonomy" id="362788"/>
    <lineage>
        <taxon>Eukaryota</taxon>
        <taxon>Viridiplantae</taxon>
        <taxon>Streptophyta</taxon>
        <taxon>Embryophyta</taxon>
        <taxon>Tracheophyta</taxon>
        <taxon>Spermatophyta</taxon>
        <taxon>Magnoliopsida</taxon>
        <taxon>eudicotyledons</taxon>
        <taxon>Gunneridae</taxon>
        <taxon>Pentapetalae</taxon>
        <taxon>rosids</taxon>
        <taxon>fabids</taxon>
        <taxon>Fabales</taxon>
        <taxon>Fabaceae</taxon>
        <taxon>Caesalpinioideae</taxon>
        <taxon>Cassia clade</taxon>
        <taxon>Senna</taxon>
    </lineage>
</organism>
<keyword evidence="2" id="KW-1185">Reference proteome</keyword>
<dbReference type="Proteomes" id="UP000634136">
    <property type="component" value="Unassembled WGS sequence"/>
</dbReference>